<dbReference type="InterPro" id="IPR002549">
    <property type="entry name" value="AI-2E-like"/>
</dbReference>
<accession>A0A8J3ZGX3</accession>
<dbReference type="GO" id="GO:0055085">
    <property type="term" value="P:transmembrane transport"/>
    <property type="evidence" value="ECO:0007669"/>
    <property type="project" value="TreeGrafter"/>
</dbReference>
<evidence type="ECO:0000256" key="7">
    <source>
        <dbReference type="ARBA" id="ARBA00023136"/>
    </source>
</evidence>
<dbReference type="AlphaFoldDB" id="A0A8J3ZGX3"/>
<dbReference type="EMBL" id="BOPG01000065">
    <property type="protein sequence ID" value="GIJ61371.1"/>
    <property type="molecule type" value="Genomic_DNA"/>
</dbReference>
<dbReference type="Proteomes" id="UP000612585">
    <property type="component" value="Unassembled WGS sequence"/>
</dbReference>
<keyword evidence="6 9" id="KW-1133">Transmembrane helix</keyword>
<keyword evidence="11" id="KW-1185">Reference proteome</keyword>
<evidence type="ECO:0000256" key="1">
    <source>
        <dbReference type="ARBA" id="ARBA00004651"/>
    </source>
</evidence>
<proteinExistence type="inferred from homology"/>
<name>A0A8J3ZGX3_9ACTN</name>
<protein>
    <submittedName>
        <fullName evidence="10">AI-2E family transporter</fullName>
    </submittedName>
</protein>
<comment type="similarity">
    <text evidence="2">Belongs to the autoinducer-2 exporter (AI-2E) (TC 2.A.86) family.</text>
</comment>
<sequence>MTADSSAEEILRREPAGGAPPVDEGPPGRVGFGQVYRWGIAAALGVLSVALAAFAVYAVRSVLVLVIIALFIAVGLDPAVRWLVRRGFRRGVAVGIIFLAAFGMLAGFLAAVIPPLLREGGDLFTNLPGYVERLPEQSSLYRDLAERYHFTEKLSQYAANIPQKLVGNAWGFARQFLGALASVLTVLVFTIYFMADLPRLRRGLVRLFPRPRRPQAAEVVNVVVEKVGAYMVGNLIVSLVAGFTSFVVLMVLGVPYALPLAVAVAITDLIPLVGATIGAVLVTAITFFTSDLWPETVVVIIFFVVYQQLENYILVPRVMRNTVDISSIAVLLSALVGATVMGVMGALMAIPIAAAVKVVLTPMIERHTESAPPAVPAQAPAPREPDTASE</sequence>
<keyword evidence="7 9" id="KW-0472">Membrane</keyword>
<keyword evidence="3" id="KW-0813">Transport</keyword>
<evidence type="ECO:0000256" key="8">
    <source>
        <dbReference type="SAM" id="MobiDB-lite"/>
    </source>
</evidence>
<reference evidence="10" key="1">
    <citation type="submission" date="2021-01" db="EMBL/GenBank/DDBJ databases">
        <title>Whole genome shotgun sequence of Virgisporangium aurantiacum NBRC 16421.</title>
        <authorList>
            <person name="Komaki H."/>
            <person name="Tamura T."/>
        </authorList>
    </citation>
    <scope>NUCLEOTIDE SEQUENCE</scope>
    <source>
        <strain evidence="10">NBRC 16421</strain>
    </source>
</reference>
<dbReference type="PANTHER" id="PTHR21716">
    <property type="entry name" value="TRANSMEMBRANE PROTEIN"/>
    <property type="match status" value="1"/>
</dbReference>
<evidence type="ECO:0000313" key="11">
    <source>
        <dbReference type="Proteomes" id="UP000612585"/>
    </source>
</evidence>
<feature type="transmembrane region" description="Helical" evidence="9">
    <location>
        <begin position="329"/>
        <end position="356"/>
    </location>
</feature>
<keyword evidence="5 9" id="KW-0812">Transmembrane</keyword>
<dbReference type="PANTHER" id="PTHR21716:SF53">
    <property type="entry name" value="PERMEASE PERM-RELATED"/>
    <property type="match status" value="1"/>
</dbReference>
<evidence type="ECO:0000313" key="10">
    <source>
        <dbReference type="EMBL" id="GIJ61371.1"/>
    </source>
</evidence>
<evidence type="ECO:0000256" key="6">
    <source>
        <dbReference type="ARBA" id="ARBA00022989"/>
    </source>
</evidence>
<feature type="transmembrane region" description="Helical" evidence="9">
    <location>
        <begin position="176"/>
        <end position="195"/>
    </location>
</feature>
<dbReference type="Pfam" id="PF01594">
    <property type="entry name" value="AI-2E_transport"/>
    <property type="match status" value="1"/>
</dbReference>
<feature type="transmembrane region" description="Helical" evidence="9">
    <location>
        <begin position="92"/>
        <end position="117"/>
    </location>
</feature>
<gene>
    <name evidence="10" type="ORF">Vau01_088870</name>
</gene>
<evidence type="ECO:0000256" key="4">
    <source>
        <dbReference type="ARBA" id="ARBA00022475"/>
    </source>
</evidence>
<dbReference type="RefSeq" id="WP_239152339.1">
    <property type="nucleotide sequence ID" value="NZ_BOPG01000065.1"/>
</dbReference>
<organism evidence="10 11">
    <name type="scientific">Virgisporangium aurantiacum</name>
    <dbReference type="NCBI Taxonomy" id="175570"/>
    <lineage>
        <taxon>Bacteria</taxon>
        <taxon>Bacillati</taxon>
        <taxon>Actinomycetota</taxon>
        <taxon>Actinomycetes</taxon>
        <taxon>Micromonosporales</taxon>
        <taxon>Micromonosporaceae</taxon>
        <taxon>Virgisporangium</taxon>
    </lineage>
</organism>
<dbReference type="GO" id="GO:0005886">
    <property type="term" value="C:plasma membrane"/>
    <property type="evidence" value="ECO:0007669"/>
    <property type="project" value="UniProtKB-SubCell"/>
</dbReference>
<comment type="subcellular location">
    <subcellularLocation>
        <location evidence="1">Cell membrane</location>
        <topology evidence="1">Multi-pass membrane protein</topology>
    </subcellularLocation>
</comment>
<keyword evidence="4" id="KW-1003">Cell membrane</keyword>
<feature type="transmembrane region" description="Helical" evidence="9">
    <location>
        <begin position="292"/>
        <end position="309"/>
    </location>
</feature>
<feature type="region of interest" description="Disordered" evidence="8">
    <location>
        <begin position="369"/>
        <end position="390"/>
    </location>
</feature>
<feature type="transmembrane region" description="Helical" evidence="9">
    <location>
        <begin position="35"/>
        <end position="56"/>
    </location>
</feature>
<comment type="caution">
    <text evidence="10">The sequence shown here is derived from an EMBL/GenBank/DDBJ whole genome shotgun (WGS) entry which is preliminary data.</text>
</comment>
<evidence type="ECO:0000256" key="9">
    <source>
        <dbReference type="SAM" id="Phobius"/>
    </source>
</evidence>
<feature type="transmembrane region" description="Helical" evidence="9">
    <location>
        <begin position="260"/>
        <end position="285"/>
    </location>
</feature>
<feature type="transmembrane region" description="Helical" evidence="9">
    <location>
        <begin position="62"/>
        <end position="80"/>
    </location>
</feature>
<evidence type="ECO:0000256" key="5">
    <source>
        <dbReference type="ARBA" id="ARBA00022692"/>
    </source>
</evidence>
<feature type="transmembrane region" description="Helical" evidence="9">
    <location>
        <begin position="235"/>
        <end position="254"/>
    </location>
</feature>
<evidence type="ECO:0000256" key="3">
    <source>
        <dbReference type="ARBA" id="ARBA00022448"/>
    </source>
</evidence>
<evidence type="ECO:0000256" key="2">
    <source>
        <dbReference type="ARBA" id="ARBA00009773"/>
    </source>
</evidence>